<dbReference type="SUPFAM" id="SSF56281">
    <property type="entry name" value="Metallo-hydrolase/oxidoreductase"/>
    <property type="match status" value="1"/>
</dbReference>
<evidence type="ECO:0000256" key="3">
    <source>
        <dbReference type="ARBA" id="ARBA00022692"/>
    </source>
</evidence>
<keyword evidence="3 7" id="KW-0812">Transmembrane</keyword>
<dbReference type="GO" id="GO:0005886">
    <property type="term" value="C:plasma membrane"/>
    <property type="evidence" value="ECO:0007669"/>
    <property type="project" value="UniProtKB-SubCell"/>
</dbReference>
<dbReference type="PANTHER" id="PTHR30619">
    <property type="entry name" value="DNA INTERNALIZATION/COMPETENCE PROTEIN COMEC/REC2"/>
    <property type="match status" value="1"/>
</dbReference>
<evidence type="ECO:0000313" key="9">
    <source>
        <dbReference type="EMBL" id="QDT17362.1"/>
    </source>
</evidence>
<feature type="transmembrane region" description="Helical" evidence="7">
    <location>
        <begin position="506"/>
        <end position="524"/>
    </location>
</feature>
<dbReference type="AlphaFoldDB" id="A0A517PDA9"/>
<dbReference type="InterPro" id="IPR001279">
    <property type="entry name" value="Metallo-B-lactamas"/>
</dbReference>
<dbReference type="InterPro" id="IPR036866">
    <property type="entry name" value="RibonucZ/Hydroxyglut_hydro"/>
</dbReference>
<evidence type="ECO:0000256" key="2">
    <source>
        <dbReference type="ARBA" id="ARBA00022475"/>
    </source>
</evidence>
<feature type="region of interest" description="Disordered" evidence="6">
    <location>
        <begin position="1"/>
        <end position="22"/>
    </location>
</feature>
<feature type="transmembrane region" description="Helical" evidence="7">
    <location>
        <begin position="472"/>
        <end position="494"/>
    </location>
</feature>
<comment type="subcellular location">
    <subcellularLocation>
        <location evidence="1">Cell membrane</location>
        <topology evidence="1">Multi-pass membrane protein</topology>
    </subcellularLocation>
</comment>
<dbReference type="Pfam" id="PF13567">
    <property type="entry name" value="DUF4131"/>
    <property type="match status" value="1"/>
</dbReference>
<organism evidence="9 10">
    <name type="scientific">Alienimonas californiensis</name>
    <dbReference type="NCBI Taxonomy" id="2527989"/>
    <lineage>
        <taxon>Bacteria</taxon>
        <taxon>Pseudomonadati</taxon>
        <taxon>Planctomycetota</taxon>
        <taxon>Planctomycetia</taxon>
        <taxon>Planctomycetales</taxon>
        <taxon>Planctomycetaceae</taxon>
        <taxon>Alienimonas</taxon>
    </lineage>
</organism>
<dbReference type="Pfam" id="PF00753">
    <property type="entry name" value="Lactamase_B"/>
    <property type="match status" value="1"/>
</dbReference>
<keyword evidence="2" id="KW-1003">Cell membrane</keyword>
<feature type="transmembrane region" description="Helical" evidence="7">
    <location>
        <begin position="350"/>
        <end position="370"/>
    </location>
</feature>
<sequence length="827" mass="86422">MPLLAPVPAEPGAPADRGADRAEPRRPAVAIAAALAAGVCLDRGLAPLIALPLAVGAAAALLGLAAPAVRRAALLVALVAVGAAAHHVQWRAVAATDVSRRVGDDVILARLTGVLMADPREYEDPNRPSWEDARRSVAEVRCERLDGEDGPVACSGRIRLYAAGSLGDLGAGDRIRALGWLGPVQGPSNPGEWDRRAALRREGIRCEMSADAGTVERLAEGWNLSAPLDWLRGRCARRIDRLMPERAAAAAKALLLGDRTDLTRDDRRRFMASGAMHLLAISGLHVGLLAAFAAGLCRLAGFGAGPTAVLCVAAVVGFALLAEFRPPVLRAVLFVMLAATAWAARRTLDLFNTLCAAAAVVLLVTPASLFEPGTQLSFVAVAGLEWGRRVFAARPPWWPAGRLQWGERLWDGYRLTAGIAVWTAPLVAANFGLVSVVGYALNILLLPAFGALLGLGFVTLGLLIVVPPLATWPGVAFGVGLTALLWIVDAAAALPGGHFAVPPPPPWWLAGWYAGLLGSLLLPIRRIRTAAGRGALLAAGTLWAIALSAAPGDLPEGALRVTALDVGHGSATLIELPDGRTLLYDCGSLSGGERAADAVAAGLRARGRTRLDEIVISHADMDHFNGLPELLTGAAWGGVRIGGLSVGPHFLASGQEDARAALEAADALPLARLARGLTRTAGGATLTVLHPGATLDPEASDNDRSVVILIEYADRRLLLTGDLEGEPQRELVERFVQRYGAGVDLLLAPHHGGRRANPATLAEALQPRIVVASGAQHADPVFLRSVYPRSTLFLTSESGAVTVTVTPEGTLEATPFLPTDPAARPPR</sequence>
<evidence type="ECO:0000256" key="6">
    <source>
        <dbReference type="SAM" id="MobiDB-lite"/>
    </source>
</evidence>
<feature type="transmembrane region" description="Helical" evidence="7">
    <location>
        <begin position="45"/>
        <end position="65"/>
    </location>
</feature>
<evidence type="ECO:0000256" key="7">
    <source>
        <dbReference type="SAM" id="Phobius"/>
    </source>
</evidence>
<feature type="domain" description="Metallo-beta-lactamase" evidence="8">
    <location>
        <begin position="568"/>
        <end position="750"/>
    </location>
</feature>
<dbReference type="EMBL" id="CP036265">
    <property type="protein sequence ID" value="QDT17362.1"/>
    <property type="molecule type" value="Genomic_DNA"/>
</dbReference>
<name>A0A517PDA9_9PLAN</name>
<dbReference type="InterPro" id="IPR025405">
    <property type="entry name" value="DUF4131"/>
</dbReference>
<evidence type="ECO:0000256" key="5">
    <source>
        <dbReference type="ARBA" id="ARBA00023136"/>
    </source>
</evidence>
<dbReference type="PANTHER" id="PTHR30619:SF1">
    <property type="entry name" value="RECOMBINATION PROTEIN 2"/>
    <property type="match status" value="1"/>
</dbReference>
<dbReference type="CDD" id="cd07731">
    <property type="entry name" value="ComA-like_MBL-fold"/>
    <property type="match status" value="1"/>
</dbReference>
<evidence type="ECO:0000313" key="10">
    <source>
        <dbReference type="Proteomes" id="UP000318741"/>
    </source>
</evidence>
<feature type="transmembrane region" description="Helical" evidence="7">
    <location>
        <begin position="299"/>
        <end position="321"/>
    </location>
</feature>
<evidence type="ECO:0000259" key="8">
    <source>
        <dbReference type="SMART" id="SM00849"/>
    </source>
</evidence>
<feature type="transmembrane region" description="Helical" evidence="7">
    <location>
        <begin position="328"/>
        <end position="344"/>
    </location>
</feature>
<accession>A0A517PDA9</accession>
<keyword evidence="10" id="KW-1185">Reference proteome</keyword>
<dbReference type="Proteomes" id="UP000318741">
    <property type="component" value="Chromosome"/>
</dbReference>
<dbReference type="RefSeq" id="WP_165700830.1">
    <property type="nucleotide sequence ID" value="NZ_CP036265.1"/>
</dbReference>
<dbReference type="InterPro" id="IPR035681">
    <property type="entry name" value="ComA-like_MBL"/>
</dbReference>
<reference evidence="9 10" key="1">
    <citation type="submission" date="2019-02" db="EMBL/GenBank/DDBJ databases">
        <title>Deep-cultivation of Planctomycetes and their phenomic and genomic characterization uncovers novel biology.</title>
        <authorList>
            <person name="Wiegand S."/>
            <person name="Jogler M."/>
            <person name="Boedeker C."/>
            <person name="Pinto D."/>
            <person name="Vollmers J."/>
            <person name="Rivas-Marin E."/>
            <person name="Kohn T."/>
            <person name="Peeters S.H."/>
            <person name="Heuer A."/>
            <person name="Rast P."/>
            <person name="Oberbeckmann S."/>
            <person name="Bunk B."/>
            <person name="Jeske O."/>
            <person name="Meyerdierks A."/>
            <person name="Storesund J.E."/>
            <person name="Kallscheuer N."/>
            <person name="Luecker S."/>
            <person name="Lage O.M."/>
            <person name="Pohl T."/>
            <person name="Merkel B.J."/>
            <person name="Hornburger P."/>
            <person name="Mueller R.-W."/>
            <person name="Bruemmer F."/>
            <person name="Labrenz M."/>
            <person name="Spormann A.M."/>
            <person name="Op den Camp H."/>
            <person name="Overmann J."/>
            <person name="Amann R."/>
            <person name="Jetten M.S.M."/>
            <person name="Mascher T."/>
            <person name="Medema M.H."/>
            <person name="Devos D.P."/>
            <person name="Kaster A.-K."/>
            <person name="Ovreas L."/>
            <person name="Rohde M."/>
            <person name="Galperin M.Y."/>
            <person name="Jogler C."/>
        </authorList>
    </citation>
    <scope>NUCLEOTIDE SEQUENCE [LARGE SCALE GENOMIC DNA]</scope>
    <source>
        <strain evidence="9 10">CA12</strain>
    </source>
</reference>
<feature type="transmembrane region" description="Helical" evidence="7">
    <location>
        <begin position="439"/>
        <end position="465"/>
    </location>
</feature>
<feature type="transmembrane region" description="Helical" evidence="7">
    <location>
        <begin position="274"/>
        <end position="293"/>
    </location>
</feature>
<dbReference type="KEGG" id="acaf:CA12_34830"/>
<evidence type="ECO:0000256" key="1">
    <source>
        <dbReference type="ARBA" id="ARBA00004651"/>
    </source>
</evidence>
<feature type="transmembrane region" description="Helical" evidence="7">
    <location>
        <begin position="531"/>
        <end position="550"/>
    </location>
</feature>
<dbReference type="InterPro" id="IPR004477">
    <property type="entry name" value="ComEC_N"/>
</dbReference>
<dbReference type="SMART" id="SM00849">
    <property type="entry name" value="Lactamase_B"/>
    <property type="match status" value="1"/>
</dbReference>
<dbReference type="InterPro" id="IPR052159">
    <property type="entry name" value="Competence_DNA_uptake"/>
</dbReference>
<proteinExistence type="predicted"/>
<keyword evidence="5 7" id="KW-0472">Membrane</keyword>
<protein>
    <submittedName>
        <fullName evidence="9">ComEC family competence protein</fullName>
    </submittedName>
</protein>
<dbReference type="Pfam" id="PF03772">
    <property type="entry name" value="Competence"/>
    <property type="match status" value="1"/>
</dbReference>
<keyword evidence="4 7" id="KW-1133">Transmembrane helix</keyword>
<feature type="transmembrane region" description="Helical" evidence="7">
    <location>
        <begin position="412"/>
        <end position="433"/>
    </location>
</feature>
<gene>
    <name evidence="9" type="ORF">CA12_34830</name>
</gene>
<dbReference type="Gene3D" id="3.60.15.10">
    <property type="entry name" value="Ribonuclease Z/Hydroxyacylglutathione hydrolase-like"/>
    <property type="match status" value="1"/>
</dbReference>
<evidence type="ECO:0000256" key="4">
    <source>
        <dbReference type="ARBA" id="ARBA00022989"/>
    </source>
</evidence>
<dbReference type="NCBIfam" id="TIGR00360">
    <property type="entry name" value="ComEC_N-term"/>
    <property type="match status" value="1"/>
</dbReference>